<dbReference type="AlphaFoldDB" id="Q17P52"/>
<reference evidence="1" key="1">
    <citation type="submission" date="2005-10" db="EMBL/GenBank/DDBJ databases">
        <authorList>
            <person name="Loftus B.J."/>
            <person name="Nene V.M."/>
            <person name="Hannick L.I."/>
            <person name="Bidwell S."/>
            <person name="Haas B."/>
            <person name="Amedeo P."/>
            <person name="Orvis J."/>
            <person name="Wortman J.R."/>
            <person name="White O.R."/>
            <person name="Salzberg S."/>
            <person name="Shumway M."/>
            <person name="Koo H."/>
            <person name="Zhao Y."/>
            <person name="Holmes M."/>
            <person name="Miller J."/>
            <person name="Schatz M."/>
            <person name="Pop M."/>
            <person name="Pai G."/>
            <person name="Utterback T."/>
            <person name="Rogers Y.-H."/>
            <person name="Kravitz S."/>
            <person name="Fraser C.M."/>
        </authorList>
    </citation>
    <scope>NUCLEOTIDE SEQUENCE</scope>
    <source>
        <strain evidence="1">Liverpool</strain>
    </source>
</reference>
<reference evidence="1" key="2">
    <citation type="journal article" date="2007" name="Science">
        <title>Genome sequence of Aedes aegypti, a major arbovirus vector.</title>
        <authorList>
            <person name="Nene V."/>
            <person name="Wortman J.R."/>
            <person name="Lawson D."/>
            <person name="Haas B."/>
            <person name="Kodira C."/>
            <person name="Tu Z.J."/>
            <person name="Loftus B."/>
            <person name="Xi Z."/>
            <person name="Megy K."/>
            <person name="Grabherr M."/>
            <person name="Ren Q."/>
            <person name="Zdobnov E.M."/>
            <person name="Lobo N.F."/>
            <person name="Campbell K.S."/>
            <person name="Brown S.E."/>
            <person name="Bonaldo M.F."/>
            <person name="Zhu J."/>
            <person name="Sinkins S.P."/>
            <person name="Hogenkamp D.G."/>
            <person name="Amedeo P."/>
            <person name="Arensburger P."/>
            <person name="Atkinson P.W."/>
            <person name="Bidwell S."/>
            <person name="Biedler J."/>
            <person name="Birney E."/>
            <person name="Bruggner R.V."/>
            <person name="Costas J."/>
            <person name="Coy M.R."/>
            <person name="Crabtree J."/>
            <person name="Crawford M."/>
            <person name="Debruyn B."/>
            <person name="Decaprio D."/>
            <person name="Eiglmeier K."/>
            <person name="Eisenstadt E."/>
            <person name="El-Dorry H."/>
            <person name="Gelbart W.M."/>
            <person name="Gomes S.L."/>
            <person name="Hammond M."/>
            <person name="Hannick L.I."/>
            <person name="Hogan J.R."/>
            <person name="Holmes M.H."/>
            <person name="Jaffe D."/>
            <person name="Johnston J.S."/>
            <person name="Kennedy R.C."/>
            <person name="Koo H."/>
            <person name="Kravitz S."/>
            <person name="Kriventseva E.V."/>
            <person name="Kulp D."/>
            <person name="Labutti K."/>
            <person name="Lee E."/>
            <person name="Li S."/>
            <person name="Lovin D.D."/>
            <person name="Mao C."/>
            <person name="Mauceli E."/>
            <person name="Menck C.F."/>
            <person name="Miller J.R."/>
            <person name="Montgomery P."/>
            <person name="Mori A."/>
            <person name="Nascimento A.L."/>
            <person name="Naveira H.F."/>
            <person name="Nusbaum C."/>
            <person name="O'leary S."/>
            <person name="Orvis J."/>
            <person name="Pertea M."/>
            <person name="Quesneville H."/>
            <person name="Reidenbach K.R."/>
            <person name="Rogers Y.H."/>
            <person name="Roth C.W."/>
            <person name="Schneider J.R."/>
            <person name="Schatz M."/>
            <person name="Shumway M."/>
            <person name="Stanke M."/>
            <person name="Stinson E.O."/>
            <person name="Tubio J.M."/>
            <person name="Vanzee J.P."/>
            <person name="Verjovski-Almeida S."/>
            <person name="Werner D."/>
            <person name="White O."/>
            <person name="Wyder S."/>
            <person name="Zeng Q."/>
            <person name="Zhao Q."/>
            <person name="Zhao Y."/>
            <person name="Hill C.A."/>
            <person name="Raikhel A.S."/>
            <person name="Soares M.B."/>
            <person name="Knudson D.L."/>
            <person name="Lee N.H."/>
            <person name="Galagan J."/>
            <person name="Salzberg S.L."/>
            <person name="Paulsen I.T."/>
            <person name="Dimopoulos G."/>
            <person name="Collins F.H."/>
            <person name="Birren B."/>
            <person name="Fraser-Liggett C.M."/>
            <person name="Severson D.W."/>
        </authorList>
    </citation>
    <scope>NUCLEOTIDE SEQUENCE [LARGE SCALE GENOMIC DNA]</scope>
    <source>
        <strain evidence="1">Liverpool</strain>
    </source>
</reference>
<gene>
    <name evidence="1" type="ORF">AaeL_AAEL000480</name>
</gene>
<proteinExistence type="predicted"/>
<dbReference type="EMBL" id="CH477194">
    <property type="protein sequence ID" value="EAT48445.1"/>
    <property type="molecule type" value="Genomic_DNA"/>
</dbReference>
<dbReference type="Proteomes" id="UP000682892">
    <property type="component" value="Unassembled WGS sequence"/>
</dbReference>
<organism evidence="1 2">
    <name type="scientific">Aedes aegypti</name>
    <name type="common">Yellowfever mosquito</name>
    <name type="synonym">Culex aegypti</name>
    <dbReference type="NCBI Taxonomy" id="7159"/>
    <lineage>
        <taxon>Eukaryota</taxon>
        <taxon>Metazoa</taxon>
        <taxon>Ecdysozoa</taxon>
        <taxon>Arthropoda</taxon>
        <taxon>Hexapoda</taxon>
        <taxon>Insecta</taxon>
        <taxon>Pterygota</taxon>
        <taxon>Neoptera</taxon>
        <taxon>Endopterygota</taxon>
        <taxon>Diptera</taxon>
        <taxon>Nematocera</taxon>
        <taxon>Culicoidea</taxon>
        <taxon>Culicidae</taxon>
        <taxon>Culicinae</taxon>
        <taxon>Aedini</taxon>
        <taxon>Aedes</taxon>
        <taxon>Stegomyia</taxon>
    </lineage>
</organism>
<reference evidence="1" key="3">
    <citation type="submission" date="2012-09" db="EMBL/GenBank/DDBJ databases">
        <authorList>
            <consortium name="VectorBase"/>
        </authorList>
    </citation>
    <scope>NUCLEOTIDE SEQUENCE</scope>
    <source>
        <strain evidence="1">Liverpool</strain>
    </source>
</reference>
<dbReference type="PaxDb" id="7159-AAEL000480-PA"/>
<dbReference type="HOGENOM" id="CLU_2442616_0_0_1"/>
<sequence length="90" mass="10007">MEEHVRELQESPPSARVGSAVNMISHENTNFGSIKINIGPGDYEWFSTPDSYRRDIQALCEKSDIGPRMVSGGLHWMTFNEVATIGLVVV</sequence>
<evidence type="ECO:0000313" key="2">
    <source>
        <dbReference type="Proteomes" id="UP000682892"/>
    </source>
</evidence>
<accession>Q17P52</accession>
<evidence type="ECO:0000313" key="1">
    <source>
        <dbReference type="EMBL" id="EAT48445.1"/>
    </source>
</evidence>
<protein>
    <submittedName>
        <fullName evidence="1">AAEL000480-PA</fullName>
    </submittedName>
</protein>
<name>Q17P52_AEDAE</name>
<dbReference type="STRING" id="7159.Q17P52"/>
<dbReference type="Gene3D" id="2.60.120.650">
    <property type="entry name" value="Cupin"/>
    <property type="match status" value="1"/>
</dbReference>